<dbReference type="PANTHER" id="PTHR31152">
    <property type="entry name" value="PLAC8 FAMILY PROTEIN"/>
    <property type="match status" value="1"/>
</dbReference>
<protein>
    <submittedName>
        <fullName evidence="2">Uncharacterized protein</fullName>
    </submittedName>
</protein>
<reference evidence="2 3" key="1">
    <citation type="journal article" date="2018" name="PLoS Genet.">
        <title>Population sequencing reveals clonal diversity and ancestral inbreeding in the grapevine cultivar Chardonnay.</title>
        <authorList>
            <person name="Roach M.J."/>
            <person name="Johnson D.L."/>
            <person name="Bohlmann J."/>
            <person name="van Vuuren H.J."/>
            <person name="Jones S.J."/>
            <person name="Pretorius I.S."/>
            <person name="Schmidt S.A."/>
            <person name="Borneman A.R."/>
        </authorList>
    </citation>
    <scope>NUCLEOTIDE SEQUENCE [LARGE SCALE GENOMIC DNA]</scope>
    <source>
        <strain evidence="3">cv. Chardonnay</strain>
        <tissue evidence="2">Leaf</tissue>
    </source>
</reference>
<dbReference type="AlphaFoldDB" id="A0A438E6C1"/>
<organism evidence="2 3">
    <name type="scientific">Vitis vinifera</name>
    <name type="common">Grape</name>
    <dbReference type="NCBI Taxonomy" id="29760"/>
    <lineage>
        <taxon>Eukaryota</taxon>
        <taxon>Viridiplantae</taxon>
        <taxon>Streptophyta</taxon>
        <taxon>Embryophyta</taxon>
        <taxon>Tracheophyta</taxon>
        <taxon>Spermatophyta</taxon>
        <taxon>Magnoliopsida</taxon>
        <taxon>eudicotyledons</taxon>
        <taxon>Gunneridae</taxon>
        <taxon>Pentapetalae</taxon>
        <taxon>rosids</taxon>
        <taxon>Vitales</taxon>
        <taxon>Vitaceae</taxon>
        <taxon>Viteae</taxon>
        <taxon>Vitis</taxon>
    </lineage>
</organism>
<keyword evidence="1" id="KW-0472">Membrane</keyword>
<evidence type="ECO:0000313" key="3">
    <source>
        <dbReference type="Proteomes" id="UP000288805"/>
    </source>
</evidence>
<feature type="transmembrane region" description="Helical" evidence="1">
    <location>
        <begin position="322"/>
        <end position="343"/>
    </location>
</feature>
<evidence type="ECO:0000256" key="1">
    <source>
        <dbReference type="SAM" id="Phobius"/>
    </source>
</evidence>
<evidence type="ECO:0000313" key="2">
    <source>
        <dbReference type="EMBL" id="RVW43248.1"/>
    </source>
</evidence>
<keyword evidence="1" id="KW-1133">Transmembrane helix</keyword>
<proteinExistence type="predicted"/>
<sequence>MASQEYLDKMQGRQNFRNLWHTDLMGTIQADTRCKLLLRVSNYRLLLCLLVVSTWICCVFQGDTGFLNCRDLELAINGRKKTMIEHSRLRFRWKAFLELVFEGILAAMGIAEIAMLAIRQFLIDYCGLATNKYDSLELQQQPLEMYSGGYVWGGHRGWHSGMSVKKEAIVADYRQWSETGAKIEGDKDDPIAWTTSKAYVQALKEGCPDLAWISLIYIVNLLPDSLTLIHPEYRASDECRSPSQVLHHVCHTCFAKELFIMICQGMCCCAGYMPVVEVWRKPMPEFCLCTEVLLCFGNSVASTRFLLQDEFNIQTTKCDNCIIGFMFCLQQIACIFSIVAMIVGSDEIQEASQLLSCLADMGLCMYAGKQELQQTHANEKPPNTRLKWTSEMACLDHNHGHTPLQQMSRIDQPFPPSVGYPLSLHMAALRLPTSSGSWLPSCQLSSQNPKSIKAITRAGTCVFMIPR</sequence>
<gene>
    <name evidence="2" type="ORF">CK203_096026</name>
</gene>
<dbReference type="Proteomes" id="UP000288805">
    <property type="component" value="Unassembled WGS sequence"/>
</dbReference>
<accession>A0A438E6C1</accession>
<comment type="caution">
    <text evidence="2">The sequence shown here is derived from an EMBL/GenBank/DDBJ whole genome shotgun (WGS) entry which is preliminary data.</text>
</comment>
<feature type="transmembrane region" description="Helical" evidence="1">
    <location>
        <begin position="43"/>
        <end position="60"/>
    </location>
</feature>
<dbReference type="PANTHER" id="PTHR31152:SF1">
    <property type="entry name" value="PLAC8 FAMILY PROTEIN"/>
    <property type="match status" value="1"/>
</dbReference>
<feature type="transmembrane region" description="Helical" evidence="1">
    <location>
        <begin position="96"/>
        <end position="118"/>
    </location>
</feature>
<name>A0A438E6C1_VITVI</name>
<dbReference type="EMBL" id="QGNW01001383">
    <property type="protein sequence ID" value="RVW43248.1"/>
    <property type="molecule type" value="Genomic_DNA"/>
</dbReference>
<keyword evidence="1" id="KW-0812">Transmembrane</keyword>